<dbReference type="EMBL" id="KL584985">
    <property type="protein sequence ID" value="KEQ83194.1"/>
    <property type="molecule type" value="Genomic_DNA"/>
</dbReference>
<accession>A0A074XHN8</accession>
<protein>
    <submittedName>
        <fullName evidence="1">Uncharacterized protein</fullName>
    </submittedName>
</protein>
<evidence type="ECO:0000313" key="2">
    <source>
        <dbReference type="Proteomes" id="UP000030706"/>
    </source>
</evidence>
<dbReference type="GeneID" id="40748076"/>
<name>A0A074XHN8_AURPU</name>
<dbReference type="AlphaFoldDB" id="A0A074XHN8"/>
<gene>
    <name evidence="1" type="ORF">M438DRAFT_346819</name>
</gene>
<dbReference type="RefSeq" id="XP_029759381.1">
    <property type="nucleotide sequence ID" value="XM_029905770.1"/>
</dbReference>
<sequence length="98" mass="10809">MPEAMPVPCAGCRARGSLRCPSLPSHRSKTLLVVSLLKPLPAMSQYRSHSEFVRPSYRKSLEEKTDDVAAGASTLSVARFGLHYTQGRRSQSHFYTSA</sequence>
<proteinExistence type="predicted"/>
<evidence type="ECO:0000313" key="1">
    <source>
        <dbReference type="EMBL" id="KEQ83194.1"/>
    </source>
</evidence>
<keyword evidence="2" id="KW-1185">Reference proteome</keyword>
<dbReference type="HOGENOM" id="CLU_2333294_0_0_1"/>
<reference evidence="1 2" key="1">
    <citation type="journal article" date="2014" name="BMC Genomics">
        <title>Genome sequencing of four Aureobasidium pullulans varieties: biotechnological potential, stress tolerance, and description of new species.</title>
        <authorList>
            <person name="Gostin Ar C."/>
            <person name="Ohm R.A."/>
            <person name="Kogej T."/>
            <person name="Sonjak S."/>
            <person name="Turk M."/>
            <person name="Zajc J."/>
            <person name="Zalar P."/>
            <person name="Grube M."/>
            <person name="Sun H."/>
            <person name="Han J."/>
            <person name="Sharma A."/>
            <person name="Chiniquy J."/>
            <person name="Ngan C.Y."/>
            <person name="Lipzen A."/>
            <person name="Barry K."/>
            <person name="Grigoriev I.V."/>
            <person name="Gunde-Cimerman N."/>
        </authorList>
    </citation>
    <scope>NUCLEOTIDE SEQUENCE [LARGE SCALE GENOMIC DNA]</scope>
    <source>
        <strain evidence="1 2">EXF-150</strain>
    </source>
</reference>
<dbReference type="Proteomes" id="UP000030706">
    <property type="component" value="Unassembled WGS sequence"/>
</dbReference>
<organism evidence="1 2">
    <name type="scientific">Aureobasidium pullulans EXF-150</name>
    <dbReference type="NCBI Taxonomy" id="1043002"/>
    <lineage>
        <taxon>Eukaryota</taxon>
        <taxon>Fungi</taxon>
        <taxon>Dikarya</taxon>
        <taxon>Ascomycota</taxon>
        <taxon>Pezizomycotina</taxon>
        <taxon>Dothideomycetes</taxon>
        <taxon>Dothideomycetidae</taxon>
        <taxon>Dothideales</taxon>
        <taxon>Saccotheciaceae</taxon>
        <taxon>Aureobasidium</taxon>
    </lineage>
</organism>